<feature type="transmembrane region" description="Helical" evidence="5">
    <location>
        <begin position="71"/>
        <end position="90"/>
    </location>
</feature>
<dbReference type="AlphaFoldDB" id="A0A7K1Y7A5"/>
<organism evidence="7 8">
    <name type="scientific">Hufsiella arboris</name>
    <dbReference type="NCBI Taxonomy" id="2695275"/>
    <lineage>
        <taxon>Bacteria</taxon>
        <taxon>Pseudomonadati</taxon>
        <taxon>Bacteroidota</taxon>
        <taxon>Sphingobacteriia</taxon>
        <taxon>Sphingobacteriales</taxon>
        <taxon>Sphingobacteriaceae</taxon>
        <taxon>Hufsiella</taxon>
    </lineage>
</organism>
<evidence type="ECO:0000313" key="7">
    <source>
        <dbReference type="EMBL" id="MXV49938.1"/>
    </source>
</evidence>
<keyword evidence="2 5" id="KW-0812">Transmembrane</keyword>
<dbReference type="EMBL" id="WVHT01000001">
    <property type="protein sequence ID" value="MXV49938.1"/>
    <property type="molecule type" value="Genomic_DNA"/>
</dbReference>
<feature type="transmembrane region" description="Helical" evidence="5">
    <location>
        <begin position="45"/>
        <end position="66"/>
    </location>
</feature>
<accession>A0A7K1Y7A5</accession>
<keyword evidence="8" id="KW-1185">Reference proteome</keyword>
<evidence type="ECO:0000256" key="5">
    <source>
        <dbReference type="SAM" id="Phobius"/>
    </source>
</evidence>
<proteinExistence type="predicted"/>
<reference evidence="7 8" key="1">
    <citation type="submission" date="2019-11" db="EMBL/GenBank/DDBJ databases">
        <title>Pedobacter sp. HMF7647 Genome sequencing and assembly.</title>
        <authorList>
            <person name="Kang H."/>
            <person name="Kim H."/>
            <person name="Joh K."/>
        </authorList>
    </citation>
    <scope>NUCLEOTIDE SEQUENCE [LARGE SCALE GENOMIC DNA]</scope>
    <source>
        <strain evidence="7 8">HMF7647</strain>
    </source>
</reference>
<comment type="subcellular location">
    <subcellularLocation>
        <location evidence="1">Membrane</location>
        <topology evidence="1">Multi-pass membrane protein</topology>
    </subcellularLocation>
</comment>
<feature type="domain" description="Methylamine utilisation protein MauE" evidence="6">
    <location>
        <begin position="11"/>
        <end position="131"/>
    </location>
</feature>
<feature type="transmembrane region" description="Helical" evidence="5">
    <location>
        <begin position="116"/>
        <end position="133"/>
    </location>
</feature>
<evidence type="ECO:0000256" key="2">
    <source>
        <dbReference type="ARBA" id="ARBA00022692"/>
    </source>
</evidence>
<evidence type="ECO:0000256" key="4">
    <source>
        <dbReference type="ARBA" id="ARBA00023136"/>
    </source>
</evidence>
<keyword evidence="3 5" id="KW-1133">Transmembrane helix</keyword>
<dbReference type="Pfam" id="PF07291">
    <property type="entry name" value="MauE"/>
    <property type="match status" value="1"/>
</dbReference>
<dbReference type="GO" id="GO:0030416">
    <property type="term" value="P:methylamine metabolic process"/>
    <property type="evidence" value="ECO:0007669"/>
    <property type="project" value="InterPro"/>
</dbReference>
<evidence type="ECO:0000256" key="1">
    <source>
        <dbReference type="ARBA" id="ARBA00004141"/>
    </source>
</evidence>
<protein>
    <recommendedName>
        <fullName evidence="6">Methylamine utilisation protein MauE domain-containing protein</fullName>
    </recommendedName>
</protein>
<dbReference type="GO" id="GO:0016020">
    <property type="term" value="C:membrane"/>
    <property type="evidence" value="ECO:0007669"/>
    <property type="project" value="UniProtKB-SubCell"/>
</dbReference>
<gene>
    <name evidence="7" type="ORF">GS399_03065</name>
</gene>
<dbReference type="Proteomes" id="UP000466586">
    <property type="component" value="Unassembled WGS sequence"/>
</dbReference>
<name>A0A7K1Y7A5_9SPHI</name>
<evidence type="ECO:0000259" key="6">
    <source>
        <dbReference type="Pfam" id="PF07291"/>
    </source>
</evidence>
<evidence type="ECO:0000313" key="8">
    <source>
        <dbReference type="Proteomes" id="UP000466586"/>
    </source>
</evidence>
<sequence length="143" mass="16313">MKRIVWQDATVALLILLWVYAAGSKLLNYEYSRQQMMNQVFSANMAKLLTWMVPVSELFTAALLLFTSTRYYGLLASLSLLLAFTAYITLIKLNTFGRIPCSCGGVIAKLNWQQHLAFNIIFLLLTALSLFTNQHRKEATEKR</sequence>
<dbReference type="RefSeq" id="WP_160843100.1">
    <property type="nucleotide sequence ID" value="NZ_WVHT01000001.1"/>
</dbReference>
<keyword evidence="4 5" id="KW-0472">Membrane</keyword>
<evidence type="ECO:0000256" key="3">
    <source>
        <dbReference type="ARBA" id="ARBA00022989"/>
    </source>
</evidence>
<comment type="caution">
    <text evidence="7">The sequence shown here is derived from an EMBL/GenBank/DDBJ whole genome shotgun (WGS) entry which is preliminary data.</text>
</comment>
<dbReference type="InterPro" id="IPR009908">
    <property type="entry name" value="Methylamine_util_MauE"/>
</dbReference>